<accession>A0A327JW75</accession>
<dbReference type="Proteomes" id="UP000249299">
    <property type="component" value="Unassembled WGS sequence"/>
</dbReference>
<feature type="domain" description="ABC transmembrane type-1" evidence="8">
    <location>
        <begin position="78"/>
        <end position="263"/>
    </location>
</feature>
<keyword evidence="10" id="KW-1185">Reference proteome</keyword>
<feature type="transmembrane region" description="Helical" evidence="7">
    <location>
        <begin position="199"/>
        <end position="221"/>
    </location>
</feature>
<evidence type="ECO:0000256" key="2">
    <source>
        <dbReference type="ARBA" id="ARBA00022448"/>
    </source>
</evidence>
<feature type="transmembrane region" description="Helical" evidence="7">
    <location>
        <begin position="241"/>
        <end position="262"/>
    </location>
</feature>
<sequence>MSSTEKTASASQGSLRRIAGSQSLQSFGRFALGPLILFAIWWVAWALDLVDKNLLPSPVATLVDTAGNIVGGDMLFDLWRTLVRVGYAFVIAAVFGVPVGIALGANSKVYRSLEFIIDLFRSTPATAMFPLFLLLFGLGDFAKIAVAAFAAWLVVVFNTAYGVMNARPTRIQAAKSMGASQLRIFRDVIFYETLPQTFVGLRTAVSMALVVIIVAEMFIGAVDGLGHRIIDAQISYQLTDMYGSILIAGALGYALNLFFLVLEDVFVHWSGR</sequence>
<dbReference type="RefSeq" id="WP_111432625.1">
    <property type="nucleotide sequence ID" value="NZ_JACIGG010000006.1"/>
</dbReference>
<reference evidence="9 10" key="1">
    <citation type="submission" date="2017-07" db="EMBL/GenBank/DDBJ databases">
        <title>Draft Genome Sequences of Select Purple Nonsulfur Bacteria.</title>
        <authorList>
            <person name="Lasarre B."/>
            <person name="Mckinlay J.B."/>
        </authorList>
    </citation>
    <scope>NUCLEOTIDE SEQUENCE [LARGE SCALE GENOMIC DNA]</scope>
    <source>
        <strain evidence="9 10">DSM 11290</strain>
    </source>
</reference>
<evidence type="ECO:0000256" key="7">
    <source>
        <dbReference type="RuleBase" id="RU363032"/>
    </source>
</evidence>
<dbReference type="PANTHER" id="PTHR30151">
    <property type="entry name" value="ALKANE SULFONATE ABC TRANSPORTER-RELATED, MEMBRANE SUBUNIT"/>
    <property type="match status" value="1"/>
</dbReference>
<comment type="caution">
    <text evidence="9">The sequence shown here is derived from an EMBL/GenBank/DDBJ whole genome shotgun (WGS) entry which is preliminary data.</text>
</comment>
<feature type="transmembrane region" description="Helical" evidence="7">
    <location>
        <begin position="144"/>
        <end position="164"/>
    </location>
</feature>
<gene>
    <name evidence="9" type="ORF">CH339_02130</name>
</gene>
<dbReference type="OrthoDB" id="8138334at2"/>
<name>A0A327JW75_9HYPH</name>
<keyword evidence="3" id="KW-1003">Cell membrane</keyword>
<dbReference type="PANTHER" id="PTHR30151:SF0">
    <property type="entry name" value="ABC TRANSPORTER PERMEASE PROTEIN MJ0413-RELATED"/>
    <property type="match status" value="1"/>
</dbReference>
<comment type="similarity">
    <text evidence="7">Belongs to the binding-protein-dependent transport system permease family.</text>
</comment>
<dbReference type="Pfam" id="PF00528">
    <property type="entry name" value="BPD_transp_1"/>
    <property type="match status" value="1"/>
</dbReference>
<dbReference type="Gene3D" id="1.10.3720.10">
    <property type="entry name" value="MetI-like"/>
    <property type="match status" value="1"/>
</dbReference>
<keyword evidence="5 7" id="KW-1133">Transmembrane helix</keyword>
<dbReference type="PROSITE" id="PS50928">
    <property type="entry name" value="ABC_TM1"/>
    <property type="match status" value="1"/>
</dbReference>
<keyword evidence="2 7" id="KW-0813">Transport</keyword>
<evidence type="ECO:0000259" key="8">
    <source>
        <dbReference type="PROSITE" id="PS50928"/>
    </source>
</evidence>
<dbReference type="InterPro" id="IPR035906">
    <property type="entry name" value="MetI-like_sf"/>
</dbReference>
<dbReference type="AlphaFoldDB" id="A0A327JW75"/>
<dbReference type="CDD" id="cd06261">
    <property type="entry name" value="TM_PBP2"/>
    <property type="match status" value="1"/>
</dbReference>
<dbReference type="GO" id="GO:0055085">
    <property type="term" value="P:transmembrane transport"/>
    <property type="evidence" value="ECO:0007669"/>
    <property type="project" value="InterPro"/>
</dbReference>
<feature type="transmembrane region" description="Helical" evidence="7">
    <location>
        <begin position="85"/>
        <end position="103"/>
    </location>
</feature>
<evidence type="ECO:0000256" key="4">
    <source>
        <dbReference type="ARBA" id="ARBA00022692"/>
    </source>
</evidence>
<comment type="subcellular location">
    <subcellularLocation>
        <location evidence="1 7">Cell membrane</location>
        <topology evidence="1 7">Multi-pass membrane protein</topology>
    </subcellularLocation>
</comment>
<dbReference type="SUPFAM" id="SSF161098">
    <property type="entry name" value="MetI-like"/>
    <property type="match status" value="1"/>
</dbReference>
<feature type="transmembrane region" description="Helical" evidence="7">
    <location>
        <begin position="115"/>
        <end position="138"/>
    </location>
</feature>
<dbReference type="InterPro" id="IPR000515">
    <property type="entry name" value="MetI-like"/>
</dbReference>
<evidence type="ECO:0000256" key="6">
    <source>
        <dbReference type="ARBA" id="ARBA00023136"/>
    </source>
</evidence>
<keyword evidence="4 7" id="KW-0812">Transmembrane</keyword>
<keyword evidence="6 7" id="KW-0472">Membrane</keyword>
<dbReference type="EMBL" id="NPEV01000002">
    <property type="protein sequence ID" value="RAI29835.1"/>
    <property type="molecule type" value="Genomic_DNA"/>
</dbReference>
<evidence type="ECO:0000313" key="9">
    <source>
        <dbReference type="EMBL" id="RAI29835.1"/>
    </source>
</evidence>
<evidence type="ECO:0000256" key="5">
    <source>
        <dbReference type="ARBA" id="ARBA00022989"/>
    </source>
</evidence>
<feature type="transmembrane region" description="Helical" evidence="7">
    <location>
        <begin position="26"/>
        <end position="47"/>
    </location>
</feature>
<evidence type="ECO:0000256" key="1">
    <source>
        <dbReference type="ARBA" id="ARBA00004651"/>
    </source>
</evidence>
<dbReference type="GO" id="GO:0005886">
    <property type="term" value="C:plasma membrane"/>
    <property type="evidence" value="ECO:0007669"/>
    <property type="project" value="UniProtKB-SubCell"/>
</dbReference>
<evidence type="ECO:0000313" key="10">
    <source>
        <dbReference type="Proteomes" id="UP000249299"/>
    </source>
</evidence>
<proteinExistence type="inferred from homology"/>
<organism evidence="9 10">
    <name type="scientific">Rhodobium orientis</name>
    <dbReference type="NCBI Taxonomy" id="34017"/>
    <lineage>
        <taxon>Bacteria</taxon>
        <taxon>Pseudomonadati</taxon>
        <taxon>Pseudomonadota</taxon>
        <taxon>Alphaproteobacteria</taxon>
        <taxon>Hyphomicrobiales</taxon>
        <taxon>Rhodobiaceae</taxon>
        <taxon>Rhodobium</taxon>
    </lineage>
</organism>
<evidence type="ECO:0000256" key="3">
    <source>
        <dbReference type="ARBA" id="ARBA00022475"/>
    </source>
</evidence>
<protein>
    <submittedName>
        <fullName evidence="9">Taurine ABC transporter permease</fullName>
    </submittedName>
</protein>